<dbReference type="AlphaFoldDB" id="A0A090R673"/>
<evidence type="ECO:0008006" key="3">
    <source>
        <dbReference type="Google" id="ProtNLM"/>
    </source>
</evidence>
<evidence type="ECO:0000313" key="2">
    <source>
        <dbReference type="Proteomes" id="UP000029227"/>
    </source>
</evidence>
<accession>A0A090R673</accession>
<name>A0A090R673_9GAMM</name>
<sequence>MTDIVCWLEQLKADLRLLHTPSQGANQADNQAKGQSRLVYAVSHTPAAIFGPIHTEQHSEALAYWFEACQQLHRLYHLQGDSDMAYSYQQFAYSKLQALASDPEQDTAMKRWCLKKLDRMVVSMMEFCQQQSSPQWEQEGAALVELHVLYMQGQQHMNMAYAHSQTYR</sequence>
<proteinExistence type="predicted"/>
<organism evidence="1 2">
    <name type="scientific">Photobacterium aphoticum</name>
    <dbReference type="NCBI Taxonomy" id="754436"/>
    <lineage>
        <taxon>Bacteria</taxon>
        <taxon>Pseudomonadati</taxon>
        <taxon>Pseudomonadota</taxon>
        <taxon>Gammaproteobacteria</taxon>
        <taxon>Vibrionales</taxon>
        <taxon>Vibrionaceae</taxon>
        <taxon>Photobacterium</taxon>
    </lineage>
</organism>
<gene>
    <name evidence="1" type="ORF">JCM19237_6040</name>
</gene>
<evidence type="ECO:0000313" key="1">
    <source>
        <dbReference type="EMBL" id="GAL03147.1"/>
    </source>
</evidence>
<dbReference type="STRING" id="754436.JCM19237_6040"/>
<dbReference type="Proteomes" id="UP000029227">
    <property type="component" value="Unassembled WGS sequence"/>
</dbReference>
<dbReference type="eggNOG" id="ENOG502ZS42">
    <property type="taxonomic scope" value="Bacteria"/>
</dbReference>
<comment type="caution">
    <text evidence="1">The sequence shown here is derived from an EMBL/GenBank/DDBJ whole genome shotgun (WGS) entry which is preliminary data.</text>
</comment>
<reference evidence="1 2" key="1">
    <citation type="journal article" date="2014" name="Genome Announc.">
        <title>Draft Genome Sequences of Two Vibrionaceae Species, Vibrio ponticus C121 and Photobacterium aphoticum C119, Isolated as Coral Reef Microbiota.</title>
        <authorList>
            <person name="Al-saari N."/>
            <person name="Meirelles P.M."/>
            <person name="Mino S."/>
            <person name="Suda W."/>
            <person name="Oshima K."/>
            <person name="Hattori M."/>
            <person name="Ohkuma M."/>
            <person name="Thompson F.L."/>
            <person name="Gomez-Gil B."/>
            <person name="Sawabe T."/>
            <person name="Sawabe T."/>
        </authorList>
    </citation>
    <scope>NUCLEOTIDE SEQUENCE [LARGE SCALE GENOMIC DNA]</scope>
    <source>
        <strain evidence="1 2">JCM 19237</strain>
    </source>
</reference>
<dbReference type="EMBL" id="BBMN01000001">
    <property type="protein sequence ID" value="GAL03147.1"/>
    <property type="molecule type" value="Genomic_DNA"/>
</dbReference>
<protein>
    <recommendedName>
        <fullName evidence="3">Transcriptional regulator</fullName>
    </recommendedName>
</protein>